<reference evidence="1 2" key="1">
    <citation type="journal article" date="2014" name="Am. J. Bot.">
        <title>Genome assembly and annotation for red clover (Trifolium pratense; Fabaceae).</title>
        <authorList>
            <person name="Istvanek J."/>
            <person name="Jaros M."/>
            <person name="Krenek A."/>
            <person name="Repkova J."/>
        </authorList>
    </citation>
    <scope>NUCLEOTIDE SEQUENCE [LARGE SCALE GENOMIC DNA]</scope>
    <source>
        <strain evidence="2">cv. Tatra</strain>
        <tissue evidence="1">Young leaves</tissue>
    </source>
</reference>
<proteinExistence type="predicted"/>
<dbReference type="Proteomes" id="UP000236291">
    <property type="component" value="Unassembled WGS sequence"/>
</dbReference>
<evidence type="ECO:0000313" key="2">
    <source>
        <dbReference type="Proteomes" id="UP000236291"/>
    </source>
</evidence>
<name>A0A2K3P7R4_TRIPR</name>
<comment type="caution">
    <text evidence="1">The sequence shown here is derived from an EMBL/GenBank/DDBJ whole genome shotgun (WGS) entry which is preliminary data.</text>
</comment>
<protein>
    <submittedName>
        <fullName evidence="1">Uncharacterized protein</fullName>
    </submittedName>
</protein>
<reference evidence="1 2" key="2">
    <citation type="journal article" date="2017" name="Front. Plant Sci.">
        <title>Gene Classification and Mining of Molecular Markers Useful in Red Clover (Trifolium pratense) Breeding.</title>
        <authorList>
            <person name="Istvanek J."/>
            <person name="Dluhosova J."/>
            <person name="Dluhos P."/>
            <person name="Patkova L."/>
            <person name="Nedelnik J."/>
            <person name="Repkova J."/>
        </authorList>
    </citation>
    <scope>NUCLEOTIDE SEQUENCE [LARGE SCALE GENOMIC DNA]</scope>
    <source>
        <strain evidence="2">cv. Tatra</strain>
        <tissue evidence="1">Young leaves</tissue>
    </source>
</reference>
<organism evidence="1 2">
    <name type="scientific">Trifolium pratense</name>
    <name type="common">Red clover</name>
    <dbReference type="NCBI Taxonomy" id="57577"/>
    <lineage>
        <taxon>Eukaryota</taxon>
        <taxon>Viridiplantae</taxon>
        <taxon>Streptophyta</taxon>
        <taxon>Embryophyta</taxon>
        <taxon>Tracheophyta</taxon>
        <taxon>Spermatophyta</taxon>
        <taxon>Magnoliopsida</taxon>
        <taxon>eudicotyledons</taxon>
        <taxon>Gunneridae</taxon>
        <taxon>Pentapetalae</taxon>
        <taxon>rosids</taxon>
        <taxon>fabids</taxon>
        <taxon>Fabales</taxon>
        <taxon>Fabaceae</taxon>
        <taxon>Papilionoideae</taxon>
        <taxon>50 kb inversion clade</taxon>
        <taxon>NPAAA clade</taxon>
        <taxon>Hologalegina</taxon>
        <taxon>IRL clade</taxon>
        <taxon>Trifolieae</taxon>
        <taxon>Trifolium</taxon>
    </lineage>
</organism>
<evidence type="ECO:0000313" key="1">
    <source>
        <dbReference type="EMBL" id="PNY11326.1"/>
    </source>
</evidence>
<accession>A0A2K3P7R4</accession>
<dbReference type="EMBL" id="ASHM01004461">
    <property type="protein sequence ID" value="PNY11326.1"/>
    <property type="molecule type" value="Genomic_DNA"/>
</dbReference>
<dbReference type="AlphaFoldDB" id="A0A2K3P7R4"/>
<gene>
    <name evidence="1" type="ORF">L195_g007930</name>
</gene>
<sequence length="248" mass="28555">MDINCPSTALAKRWGYIYRAPHTCQRYTTPPPGSLGLNVITTAVHHRLVDSDQGKDQWRRLCQETDETQPNLLAASPLGLDLCRWKAWKNSGMISEDCDFEIAEGQPVTHVLERKDPQWNLLQIRREVFGIQAFQSSAGGRSTVLNIPSPPFRENFETVVLGSSPPTHNRPHQHSKSRLEVVLRSLHLKEQRRKMNLTLKHQIHPSTAKSSERVRTPKSMQVYMVDNYFYRLKTNNARYVHMNARTFV</sequence>